<accession>A0A5B7FNV7</accession>
<comment type="caution">
    <text evidence="1">The sequence shown here is derived from an EMBL/GenBank/DDBJ whole genome shotgun (WGS) entry which is preliminary data.</text>
</comment>
<organism evidence="1 2">
    <name type="scientific">Portunus trituberculatus</name>
    <name type="common">Swimming crab</name>
    <name type="synonym">Neptunus trituberculatus</name>
    <dbReference type="NCBI Taxonomy" id="210409"/>
    <lineage>
        <taxon>Eukaryota</taxon>
        <taxon>Metazoa</taxon>
        <taxon>Ecdysozoa</taxon>
        <taxon>Arthropoda</taxon>
        <taxon>Crustacea</taxon>
        <taxon>Multicrustacea</taxon>
        <taxon>Malacostraca</taxon>
        <taxon>Eumalacostraca</taxon>
        <taxon>Eucarida</taxon>
        <taxon>Decapoda</taxon>
        <taxon>Pleocyemata</taxon>
        <taxon>Brachyura</taxon>
        <taxon>Eubrachyura</taxon>
        <taxon>Portunoidea</taxon>
        <taxon>Portunidae</taxon>
        <taxon>Portuninae</taxon>
        <taxon>Portunus</taxon>
    </lineage>
</organism>
<proteinExistence type="predicted"/>
<dbReference type="EMBL" id="VSRR010008144">
    <property type="protein sequence ID" value="MPC48182.1"/>
    <property type="molecule type" value="Genomic_DNA"/>
</dbReference>
<protein>
    <submittedName>
        <fullName evidence="1">Uncharacterized protein</fullName>
    </submittedName>
</protein>
<sequence length="169" mass="18624">MFESLPITIGPGASGGIWQLFSLTSSSLETYVPTQQVIFSHLGATSRNPCELEGGNGTPSDVMSVLHGNDIEDSDENEDTDFFLLRLKKVKTPVMILIVIWETETNPHSDVHKPHVLPMRDCACRPSHVTPIANKSCQIPIITEIYNTAILRLVNRIGSVKAVRRADIC</sequence>
<name>A0A5B7FNV7_PORTR</name>
<dbReference type="Proteomes" id="UP000324222">
    <property type="component" value="Unassembled WGS sequence"/>
</dbReference>
<evidence type="ECO:0000313" key="2">
    <source>
        <dbReference type="Proteomes" id="UP000324222"/>
    </source>
</evidence>
<keyword evidence="2" id="KW-1185">Reference proteome</keyword>
<evidence type="ECO:0000313" key="1">
    <source>
        <dbReference type="EMBL" id="MPC48182.1"/>
    </source>
</evidence>
<reference evidence="1 2" key="1">
    <citation type="submission" date="2019-05" db="EMBL/GenBank/DDBJ databases">
        <title>Another draft genome of Portunus trituberculatus and its Hox gene families provides insights of decapod evolution.</title>
        <authorList>
            <person name="Jeong J.-H."/>
            <person name="Song I."/>
            <person name="Kim S."/>
            <person name="Choi T."/>
            <person name="Kim D."/>
            <person name="Ryu S."/>
            <person name="Kim W."/>
        </authorList>
    </citation>
    <scope>NUCLEOTIDE SEQUENCE [LARGE SCALE GENOMIC DNA]</scope>
    <source>
        <tissue evidence="1">Muscle</tissue>
    </source>
</reference>
<dbReference type="AlphaFoldDB" id="A0A5B7FNV7"/>
<gene>
    <name evidence="1" type="ORF">E2C01_041950</name>
</gene>